<feature type="domain" description="C-type lectin" evidence="3">
    <location>
        <begin position="52"/>
        <end position="170"/>
    </location>
</feature>
<evidence type="ECO:0000313" key="5">
    <source>
        <dbReference type="RefSeq" id="XP_035689604.1"/>
    </source>
</evidence>
<dbReference type="OrthoDB" id="6154520at2759"/>
<dbReference type="RefSeq" id="XP_035689604.1">
    <property type="nucleotide sequence ID" value="XM_035833711.1"/>
</dbReference>
<feature type="region of interest" description="Disordered" evidence="1">
    <location>
        <begin position="370"/>
        <end position="394"/>
    </location>
</feature>
<dbReference type="SUPFAM" id="SSF56436">
    <property type="entry name" value="C-type lectin-like"/>
    <property type="match status" value="1"/>
</dbReference>
<dbReference type="OMA" id="SCEERGM"/>
<dbReference type="InterPro" id="IPR001304">
    <property type="entry name" value="C-type_lectin-like"/>
</dbReference>
<dbReference type="CDD" id="cd00037">
    <property type="entry name" value="CLECT"/>
    <property type="match status" value="1"/>
</dbReference>
<dbReference type="KEGG" id="bfo:118424904"/>
<reference evidence="5" key="2">
    <citation type="submission" date="2025-08" db="UniProtKB">
        <authorList>
            <consortium name="RefSeq"/>
        </authorList>
    </citation>
    <scope>IDENTIFICATION</scope>
    <source>
        <strain evidence="5">S238N-H82</strain>
        <tissue evidence="5">Testes</tissue>
    </source>
</reference>
<evidence type="ECO:0000259" key="3">
    <source>
        <dbReference type="PROSITE" id="PS50041"/>
    </source>
</evidence>
<organism evidence="4 5">
    <name type="scientific">Branchiostoma floridae</name>
    <name type="common">Florida lancelet</name>
    <name type="synonym">Amphioxus</name>
    <dbReference type="NCBI Taxonomy" id="7739"/>
    <lineage>
        <taxon>Eukaryota</taxon>
        <taxon>Metazoa</taxon>
        <taxon>Chordata</taxon>
        <taxon>Cephalochordata</taxon>
        <taxon>Leptocardii</taxon>
        <taxon>Amphioxiformes</taxon>
        <taxon>Branchiostomatidae</taxon>
        <taxon>Branchiostoma</taxon>
    </lineage>
</organism>
<dbReference type="InterPro" id="IPR050801">
    <property type="entry name" value="Ca-Dep_Lectins_ImmuneDev"/>
</dbReference>
<proteinExistence type="predicted"/>
<evidence type="ECO:0000256" key="2">
    <source>
        <dbReference type="SAM" id="SignalP"/>
    </source>
</evidence>
<dbReference type="AlphaFoldDB" id="A0A9J7LW56"/>
<keyword evidence="2" id="KW-0732">Signal</keyword>
<sequence>MTGFQLSSLIAILLAIPGFGPPTTTAQTTEAPVTCSAAVHFCEDPEYLATRIPGLCIRKLNCNGCAAQYHVARATCEAEGASLLTRINEEQFVLLQEEDYYNLQGSWIGLDDIAVEGTYVWNDGSPLGSFRPFHPTVLNDEATDCVIVGRNVGSVWAPYDCNNKVRYICQKPSTCPNVTTTQTTIANSTTEVTSTPPLTTTKTTEALTTKVAPDKTTIVSRKRLQTLLSRQHPLLRHLLAVANDTTVIPTSVETTTVLLTTLETTVTGDTTIPPTTPRTTVLPSTVVTTDPPTTIQTTTPLTTVVTTVPPTTVETTVPPTTTETTLLTTVKTTTPPTTVVTTVPPTTVITTVPPTTIETTAPPTTVVTTVPPTTTNANPTTVIGGTKRQNKEGG</sequence>
<gene>
    <name evidence="5" type="primary">LOC118424904</name>
</gene>
<protein>
    <submittedName>
        <fullName evidence="5">Mucin-5B-like</fullName>
    </submittedName>
</protein>
<dbReference type="PANTHER" id="PTHR22801:SF63">
    <property type="entry name" value="C-TYPE LECTIN DOMAIN-CONTAINING PROTEIN"/>
    <property type="match status" value="1"/>
</dbReference>
<dbReference type="GeneID" id="118424904"/>
<dbReference type="PROSITE" id="PS50041">
    <property type="entry name" value="C_TYPE_LECTIN_2"/>
    <property type="match status" value="1"/>
</dbReference>
<reference evidence="4" key="1">
    <citation type="journal article" date="2020" name="Nat. Ecol. Evol.">
        <title>Deeply conserved synteny resolves early events in vertebrate evolution.</title>
        <authorList>
            <person name="Simakov O."/>
            <person name="Marletaz F."/>
            <person name="Yue J.X."/>
            <person name="O'Connell B."/>
            <person name="Jenkins J."/>
            <person name="Brandt A."/>
            <person name="Calef R."/>
            <person name="Tung C.H."/>
            <person name="Huang T.K."/>
            <person name="Schmutz J."/>
            <person name="Satoh N."/>
            <person name="Yu J.K."/>
            <person name="Putnam N.H."/>
            <person name="Green R.E."/>
            <person name="Rokhsar D.S."/>
        </authorList>
    </citation>
    <scope>NUCLEOTIDE SEQUENCE [LARGE SCALE GENOMIC DNA]</scope>
    <source>
        <strain evidence="4">S238N-H82</strain>
    </source>
</reference>
<accession>A0A9J7LW56</accession>
<evidence type="ECO:0000313" key="4">
    <source>
        <dbReference type="Proteomes" id="UP000001554"/>
    </source>
</evidence>
<keyword evidence="4" id="KW-1185">Reference proteome</keyword>
<dbReference type="InterPro" id="IPR016187">
    <property type="entry name" value="CTDL_fold"/>
</dbReference>
<dbReference type="Gene3D" id="3.10.100.10">
    <property type="entry name" value="Mannose-Binding Protein A, subunit A"/>
    <property type="match status" value="1"/>
</dbReference>
<dbReference type="PANTHER" id="PTHR22801">
    <property type="entry name" value="LITHOSTATHINE"/>
    <property type="match status" value="1"/>
</dbReference>
<name>A0A9J7LW56_BRAFL</name>
<dbReference type="Proteomes" id="UP000001554">
    <property type="component" value="Chromosome 10"/>
</dbReference>
<dbReference type="InterPro" id="IPR016186">
    <property type="entry name" value="C-type_lectin-like/link_sf"/>
</dbReference>
<feature type="signal peptide" evidence="2">
    <location>
        <begin position="1"/>
        <end position="26"/>
    </location>
</feature>
<feature type="chain" id="PRO_5039929259" evidence="2">
    <location>
        <begin position="27"/>
        <end position="394"/>
    </location>
</feature>
<dbReference type="Pfam" id="PF00059">
    <property type="entry name" value="Lectin_C"/>
    <property type="match status" value="1"/>
</dbReference>
<evidence type="ECO:0000256" key="1">
    <source>
        <dbReference type="SAM" id="MobiDB-lite"/>
    </source>
</evidence>
<dbReference type="SMART" id="SM00034">
    <property type="entry name" value="CLECT"/>
    <property type="match status" value="1"/>
</dbReference>
<feature type="compositionally biased region" description="Low complexity" evidence="1">
    <location>
        <begin position="370"/>
        <end position="382"/>
    </location>
</feature>